<name>A0A3N4J211_9PEZI</name>
<accession>A0A3N4J211</accession>
<evidence type="ECO:0000313" key="2">
    <source>
        <dbReference type="Proteomes" id="UP000276215"/>
    </source>
</evidence>
<gene>
    <name evidence="1" type="ORF">L873DRAFT_1714853</name>
</gene>
<proteinExistence type="predicted"/>
<organism evidence="1 2">
    <name type="scientific">Choiromyces venosus 120613-1</name>
    <dbReference type="NCBI Taxonomy" id="1336337"/>
    <lineage>
        <taxon>Eukaryota</taxon>
        <taxon>Fungi</taxon>
        <taxon>Dikarya</taxon>
        <taxon>Ascomycota</taxon>
        <taxon>Pezizomycotina</taxon>
        <taxon>Pezizomycetes</taxon>
        <taxon>Pezizales</taxon>
        <taxon>Tuberaceae</taxon>
        <taxon>Choiromyces</taxon>
    </lineage>
</organism>
<sequence length="293" mass="33887">MEESTMETTTIASLPVEITAQILQSLPCFHDVHSAILSSRLFHNAWLVWQSSIIASIARKNIRQWEPLVTLELARKKKFEVSADEVANYRLTVPTLKRFYQQLDEAAEKYTQLNAKHLLGGPTRFTHLLPPQPHPRPHCALELRLFTRIYLTMKLIEAHPAKLKKITPLLKRITTIDLLRICQMQKNIYHDVDAEHKDGGKRGGWAYRAFLRRLPRGSFVWEALMERMVDGAPFALWREGQVQVRAIQQAMKRSRVPYDPGPASTMEDPWADEYARTEKPLVRGAVMGFYRYN</sequence>
<dbReference type="AlphaFoldDB" id="A0A3N4J211"/>
<keyword evidence="2" id="KW-1185">Reference proteome</keyword>
<evidence type="ECO:0000313" key="1">
    <source>
        <dbReference type="EMBL" id="RPA91257.1"/>
    </source>
</evidence>
<dbReference type="OrthoDB" id="5385981at2759"/>
<protein>
    <recommendedName>
        <fullName evidence="3">F-box domain-containing protein</fullName>
    </recommendedName>
</protein>
<evidence type="ECO:0008006" key="3">
    <source>
        <dbReference type="Google" id="ProtNLM"/>
    </source>
</evidence>
<dbReference type="EMBL" id="ML120501">
    <property type="protein sequence ID" value="RPA91257.1"/>
    <property type="molecule type" value="Genomic_DNA"/>
</dbReference>
<reference evidence="1 2" key="1">
    <citation type="journal article" date="2018" name="Nat. Ecol. Evol.">
        <title>Pezizomycetes genomes reveal the molecular basis of ectomycorrhizal truffle lifestyle.</title>
        <authorList>
            <person name="Murat C."/>
            <person name="Payen T."/>
            <person name="Noel B."/>
            <person name="Kuo A."/>
            <person name="Morin E."/>
            <person name="Chen J."/>
            <person name="Kohler A."/>
            <person name="Krizsan K."/>
            <person name="Balestrini R."/>
            <person name="Da Silva C."/>
            <person name="Montanini B."/>
            <person name="Hainaut M."/>
            <person name="Levati E."/>
            <person name="Barry K.W."/>
            <person name="Belfiori B."/>
            <person name="Cichocki N."/>
            <person name="Clum A."/>
            <person name="Dockter R.B."/>
            <person name="Fauchery L."/>
            <person name="Guy J."/>
            <person name="Iotti M."/>
            <person name="Le Tacon F."/>
            <person name="Lindquist E.A."/>
            <person name="Lipzen A."/>
            <person name="Malagnac F."/>
            <person name="Mello A."/>
            <person name="Molinier V."/>
            <person name="Miyauchi S."/>
            <person name="Poulain J."/>
            <person name="Riccioni C."/>
            <person name="Rubini A."/>
            <person name="Sitrit Y."/>
            <person name="Splivallo R."/>
            <person name="Traeger S."/>
            <person name="Wang M."/>
            <person name="Zifcakova L."/>
            <person name="Wipf D."/>
            <person name="Zambonelli A."/>
            <person name="Paolocci F."/>
            <person name="Nowrousian M."/>
            <person name="Ottonello S."/>
            <person name="Baldrian P."/>
            <person name="Spatafora J.W."/>
            <person name="Henrissat B."/>
            <person name="Nagy L.G."/>
            <person name="Aury J.M."/>
            <person name="Wincker P."/>
            <person name="Grigoriev I.V."/>
            <person name="Bonfante P."/>
            <person name="Martin F.M."/>
        </authorList>
    </citation>
    <scope>NUCLEOTIDE SEQUENCE [LARGE SCALE GENOMIC DNA]</scope>
    <source>
        <strain evidence="1 2">120613-1</strain>
    </source>
</reference>
<dbReference type="Proteomes" id="UP000276215">
    <property type="component" value="Unassembled WGS sequence"/>
</dbReference>